<name>A0A9P5MPZ5_9AGAM</name>
<dbReference type="OrthoDB" id="5977668at2759"/>
<accession>A0A9P5MPZ5</accession>
<dbReference type="Proteomes" id="UP000759537">
    <property type="component" value="Unassembled WGS sequence"/>
</dbReference>
<sequence length="980" mass="108575">MASLPKDTGGGCYGRNSLPQSEATPQPYLPENDHVNVPTHPHYIPEHDDTLFEAALPVHCSGSAPQWNAPTPHSSVLDQRYSMPVPYVNDMARNYNVWTDTQQSVPFAPNAVIPHMNKSQNQNQDTSNTTNGPTAYYYQDRVPAGRDLHGRRLTTEVQPVQPGGVVDYGHTLGGASAHSTAGSDVQALARDGEGLAPSESLRTLSRRYILDPGTRIDTVQIGPNRYGRLKRMAFDMIWKWETDTGIVEIEIATVLGFSWEIPQLPAPRWGTLGSSDVRAYAKDRGWSRTIGTEVILNSLRLPRSRHPRLLERVWDPWRSTIIKIRSFCKVWAFFNCENGKVHPHWYFPKASLTNGRDGLESGGRVVHFMANKLVVGTTAQSSPWIRHAAHRHKNVANSLVIKEFRQRPELLLAMSSIGSRPEAPALIFLCRDKMVRHLADFCSANLSWDSDQAWETGSLFVRIESSNRTVVVSKAAACQTTPKLPKVESRDPRRGTGFGAGKYCLRSNTILSLLNCEFPLSNLSGEAGDHRFCIPGSEWDCHEYHDILSPSGLYASSVQIPEGPEHLSPTLESISSRLSCHLADHLQPSHVPQFPLLRRRSVEVLNSGMAFSISCATAARSNLSIKEYLGRLFITDSRFRGDYLIVVARREAAPSTPVHAVWSSEAAKGNSILETTTEKRETFDHIIFACHSNNGLCILDAVCAVLILPSSLFLSPARKEKSSAAFTLRVVVLELYHTDDRRRAVLTLRYPCGGGSSTGEWAKEWAASRIRVCGCIDALRVPRRSPCLWSVRRIGASWRCAICHCGCECGELGVGAMARFFDMLDDVRDFAAMLVGRGSTRRGHGGRIEGGLRTGFQTSWKGRRVDSDKRQAEYVDEINFLTHVYWPPAFCTAGRKPRLWERGSESSTQGEGSTSINAQAPRPQCAESGRLDIRHPASMSFSPTAIISAQRGESRETTPVNVGALVSLLISTRFVVSEEK</sequence>
<evidence type="ECO:0000313" key="2">
    <source>
        <dbReference type="EMBL" id="KAF8473662.1"/>
    </source>
</evidence>
<organism evidence="2 3">
    <name type="scientific">Russula ochroleuca</name>
    <dbReference type="NCBI Taxonomy" id="152965"/>
    <lineage>
        <taxon>Eukaryota</taxon>
        <taxon>Fungi</taxon>
        <taxon>Dikarya</taxon>
        <taxon>Basidiomycota</taxon>
        <taxon>Agaricomycotina</taxon>
        <taxon>Agaricomycetes</taxon>
        <taxon>Russulales</taxon>
        <taxon>Russulaceae</taxon>
        <taxon>Russula</taxon>
    </lineage>
</organism>
<protein>
    <submittedName>
        <fullName evidence="2">Uncharacterized protein</fullName>
    </submittedName>
</protein>
<gene>
    <name evidence="2" type="ORF">DFH94DRAFT_806646</name>
</gene>
<feature type="region of interest" description="Disordered" evidence="1">
    <location>
        <begin position="115"/>
        <end position="134"/>
    </location>
</feature>
<feature type="compositionally biased region" description="Low complexity" evidence="1">
    <location>
        <begin position="905"/>
        <end position="915"/>
    </location>
</feature>
<feature type="region of interest" description="Disordered" evidence="1">
    <location>
        <begin position="1"/>
        <end position="36"/>
    </location>
</feature>
<dbReference type="EMBL" id="WHVB01000018">
    <property type="protein sequence ID" value="KAF8473662.1"/>
    <property type="molecule type" value="Genomic_DNA"/>
</dbReference>
<reference evidence="2" key="2">
    <citation type="journal article" date="2020" name="Nat. Commun.">
        <title>Large-scale genome sequencing of mycorrhizal fungi provides insights into the early evolution of symbiotic traits.</title>
        <authorList>
            <person name="Miyauchi S."/>
            <person name="Kiss E."/>
            <person name="Kuo A."/>
            <person name="Drula E."/>
            <person name="Kohler A."/>
            <person name="Sanchez-Garcia M."/>
            <person name="Morin E."/>
            <person name="Andreopoulos B."/>
            <person name="Barry K.W."/>
            <person name="Bonito G."/>
            <person name="Buee M."/>
            <person name="Carver A."/>
            <person name="Chen C."/>
            <person name="Cichocki N."/>
            <person name="Clum A."/>
            <person name="Culley D."/>
            <person name="Crous P.W."/>
            <person name="Fauchery L."/>
            <person name="Girlanda M."/>
            <person name="Hayes R.D."/>
            <person name="Keri Z."/>
            <person name="LaButti K."/>
            <person name="Lipzen A."/>
            <person name="Lombard V."/>
            <person name="Magnuson J."/>
            <person name="Maillard F."/>
            <person name="Murat C."/>
            <person name="Nolan M."/>
            <person name="Ohm R.A."/>
            <person name="Pangilinan J."/>
            <person name="Pereira M.F."/>
            <person name="Perotto S."/>
            <person name="Peter M."/>
            <person name="Pfister S."/>
            <person name="Riley R."/>
            <person name="Sitrit Y."/>
            <person name="Stielow J.B."/>
            <person name="Szollosi G."/>
            <person name="Zifcakova L."/>
            <person name="Stursova M."/>
            <person name="Spatafora J.W."/>
            <person name="Tedersoo L."/>
            <person name="Vaario L.M."/>
            <person name="Yamada A."/>
            <person name="Yan M."/>
            <person name="Wang P."/>
            <person name="Xu J."/>
            <person name="Bruns T."/>
            <person name="Baldrian P."/>
            <person name="Vilgalys R."/>
            <person name="Dunand C."/>
            <person name="Henrissat B."/>
            <person name="Grigoriev I.V."/>
            <person name="Hibbett D."/>
            <person name="Nagy L.G."/>
            <person name="Martin F.M."/>
        </authorList>
    </citation>
    <scope>NUCLEOTIDE SEQUENCE</scope>
    <source>
        <strain evidence="2">Prilba</strain>
    </source>
</reference>
<reference evidence="2" key="1">
    <citation type="submission" date="2019-10" db="EMBL/GenBank/DDBJ databases">
        <authorList>
            <consortium name="DOE Joint Genome Institute"/>
            <person name="Kuo A."/>
            <person name="Miyauchi S."/>
            <person name="Kiss E."/>
            <person name="Drula E."/>
            <person name="Kohler A."/>
            <person name="Sanchez-Garcia M."/>
            <person name="Andreopoulos B."/>
            <person name="Barry K.W."/>
            <person name="Bonito G."/>
            <person name="Buee M."/>
            <person name="Carver A."/>
            <person name="Chen C."/>
            <person name="Cichocki N."/>
            <person name="Clum A."/>
            <person name="Culley D."/>
            <person name="Crous P.W."/>
            <person name="Fauchery L."/>
            <person name="Girlanda M."/>
            <person name="Hayes R."/>
            <person name="Keri Z."/>
            <person name="LaButti K."/>
            <person name="Lipzen A."/>
            <person name="Lombard V."/>
            <person name="Magnuson J."/>
            <person name="Maillard F."/>
            <person name="Morin E."/>
            <person name="Murat C."/>
            <person name="Nolan M."/>
            <person name="Ohm R."/>
            <person name="Pangilinan J."/>
            <person name="Pereira M."/>
            <person name="Perotto S."/>
            <person name="Peter M."/>
            <person name="Riley R."/>
            <person name="Sitrit Y."/>
            <person name="Stielow B."/>
            <person name="Szollosi G."/>
            <person name="Zifcakova L."/>
            <person name="Stursova M."/>
            <person name="Spatafora J.W."/>
            <person name="Tedersoo L."/>
            <person name="Vaario L.-M."/>
            <person name="Yamada A."/>
            <person name="Yan M."/>
            <person name="Wang P."/>
            <person name="Xu J."/>
            <person name="Bruns T."/>
            <person name="Baldrian P."/>
            <person name="Vilgalys R."/>
            <person name="Henrissat B."/>
            <person name="Grigoriev I.V."/>
            <person name="Hibbett D."/>
            <person name="Nagy L.G."/>
            <person name="Martin F.M."/>
        </authorList>
    </citation>
    <scope>NUCLEOTIDE SEQUENCE</scope>
    <source>
        <strain evidence="2">Prilba</strain>
    </source>
</reference>
<feature type="region of interest" description="Disordered" evidence="1">
    <location>
        <begin position="901"/>
        <end position="924"/>
    </location>
</feature>
<proteinExistence type="predicted"/>
<comment type="caution">
    <text evidence="2">The sequence shown here is derived from an EMBL/GenBank/DDBJ whole genome shotgun (WGS) entry which is preliminary data.</text>
</comment>
<evidence type="ECO:0000256" key="1">
    <source>
        <dbReference type="SAM" id="MobiDB-lite"/>
    </source>
</evidence>
<feature type="compositionally biased region" description="Low complexity" evidence="1">
    <location>
        <begin position="117"/>
        <end position="131"/>
    </location>
</feature>
<evidence type="ECO:0000313" key="3">
    <source>
        <dbReference type="Proteomes" id="UP000759537"/>
    </source>
</evidence>
<dbReference type="AlphaFoldDB" id="A0A9P5MPZ5"/>
<keyword evidence="3" id="KW-1185">Reference proteome</keyword>